<dbReference type="Gramene" id="AET5Gv20925000.10">
    <property type="protein sequence ID" value="AET5Gv20925000.10"/>
    <property type="gene ID" value="AET5Gv20925000"/>
</dbReference>
<proteinExistence type="predicted"/>
<dbReference type="Gramene" id="AET5Gv20925000.9">
    <property type="protein sequence ID" value="AET5Gv20925000.9"/>
    <property type="gene ID" value="AET5Gv20925000"/>
</dbReference>
<dbReference type="EnsemblPlants" id="AET5Gv20925000.9">
    <property type="protein sequence ID" value="AET5Gv20925000.9"/>
    <property type="gene ID" value="AET5Gv20925000"/>
</dbReference>
<comment type="subcellular location">
    <subcellularLocation>
        <location evidence="1">Membrane</location>
    </subcellularLocation>
</comment>
<dbReference type="STRING" id="200361.A0A453LUV9"/>
<evidence type="ECO:0000256" key="7">
    <source>
        <dbReference type="SAM" id="Phobius"/>
    </source>
</evidence>
<evidence type="ECO:0000256" key="1">
    <source>
        <dbReference type="ARBA" id="ARBA00004370"/>
    </source>
</evidence>
<reference evidence="9" key="3">
    <citation type="journal article" date="2017" name="Nature">
        <title>Genome sequence of the progenitor of the wheat D genome Aegilops tauschii.</title>
        <authorList>
            <person name="Luo M.C."/>
            <person name="Gu Y.Q."/>
            <person name="Puiu D."/>
            <person name="Wang H."/>
            <person name="Twardziok S.O."/>
            <person name="Deal K.R."/>
            <person name="Huo N."/>
            <person name="Zhu T."/>
            <person name="Wang L."/>
            <person name="Wang Y."/>
            <person name="McGuire P.E."/>
            <person name="Liu S."/>
            <person name="Long H."/>
            <person name="Ramasamy R.K."/>
            <person name="Rodriguez J.C."/>
            <person name="Van S.L."/>
            <person name="Yuan L."/>
            <person name="Wang Z."/>
            <person name="Xia Z."/>
            <person name="Xiao L."/>
            <person name="Anderson O.D."/>
            <person name="Ouyang S."/>
            <person name="Liang Y."/>
            <person name="Zimin A.V."/>
            <person name="Pertea G."/>
            <person name="Qi P."/>
            <person name="Bennetzen J.L."/>
            <person name="Dai X."/>
            <person name="Dawson M.W."/>
            <person name="Muller H.G."/>
            <person name="Kugler K."/>
            <person name="Rivarola-Duarte L."/>
            <person name="Spannagl M."/>
            <person name="Mayer K.F.X."/>
            <person name="Lu F.H."/>
            <person name="Bevan M.W."/>
            <person name="Leroy P."/>
            <person name="Li P."/>
            <person name="You F.M."/>
            <person name="Sun Q."/>
            <person name="Liu Z."/>
            <person name="Lyons E."/>
            <person name="Wicker T."/>
            <person name="Salzberg S.L."/>
            <person name="Devos K.M."/>
            <person name="Dvorak J."/>
        </authorList>
    </citation>
    <scope>NUCLEOTIDE SEQUENCE [LARGE SCALE GENOMIC DNA]</scope>
    <source>
        <strain evidence="9">cv. AL8/78</strain>
    </source>
</reference>
<dbReference type="OMA" id="RENEWPT"/>
<dbReference type="Gramene" id="AET5Gv20925000.8">
    <property type="protein sequence ID" value="AET5Gv20925000.8"/>
    <property type="gene ID" value="AET5Gv20925000"/>
</dbReference>
<keyword evidence="3 7" id="KW-1133">Transmembrane helix</keyword>
<feature type="region of interest" description="Disordered" evidence="6">
    <location>
        <begin position="227"/>
        <end position="276"/>
    </location>
</feature>
<keyword evidence="5" id="KW-0175">Coiled coil</keyword>
<keyword evidence="4 7" id="KW-0472">Membrane</keyword>
<dbReference type="RefSeq" id="XP_020194372.1">
    <property type="nucleotide sequence ID" value="XM_020338783.4"/>
</dbReference>
<evidence type="ECO:0000256" key="5">
    <source>
        <dbReference type="SAM" id="Coils"/>
    </source>
</evidence>
<feature type="region of interest" description="Disordered" evidence="6">
    <location>
        <begin position="333"/>
        <end position="357"/>
    </location>
</feature>
<evidence type="ECO:0000313" key="9">
    <source>
        <dbReference type="EnsemblPlants" id="AET5Gv20925000.8"/>
    </source>
</evidence>
<keyword evidence="10" id="KW-1185">Reference proteome</keyword>
<sequence>MAGDDEDEGEMAALREALRQQSLAVEMLKAELEEERQAASSGADEALAMILRLQGEKAAVRMEADQFRRVAEERILHDEDSLAFLKAVVFSQEMDITSLKNRLLAVCGSNGPYAPAPGRDGVVDLPWLRRLAQKDVSSGRNASVPAARLEELCSDLDASEDVGDSRPARTVSDIGEVIRREKEWVRSNVSHQALPPRLHRSSSHRLPRAPSYTAQCAMPSVHDKFEAPESVASHAPPRSSRRSSPEIISEEDDVISSSTRRGDCNDPKPSDERTDGAIADLGAGIDEIKSSVQTLATELGRMRETSMSRGDAQMQVLAEICAKLDAMRPTTISKQQNAVHGGKKFSSREVGSSSKGPVTTLPQSELLMNQFIEVCAMISSALLARPLAKVATSTPWFRCILIFVVAVFPFVLYKQHNPLW</sequence>
<dbReference type="RefSeq" id="XP_040246858.1">
    <property type="nucleotide sequence ID" value="XM_040390924.2"/>
</dbReference>
<dbReference type="RefSeq" id="XP_020194373.1">
    <property type="nucleotide sequence ID" value="XM_020338784.4"/>
</dbReference>
<organism evidence="9 10">
    <name type="scientific">Aegilops tauschii subsp. strangulata</name>
    <name type="common">Goatgrass</name>
    <dbReference type="NCBI Taxonomy" id="200361"/>
    <lineage>
        <taxon>Eukaryota</taxon>
        <taxon>Viridiplantae</taxon>
        <taxon>Streptophyta</taxon>
        <taxon>Embryophyta</taxon>
        <taxon>Tracheophyta</taxon>
        <taxon>Spermatophyta</taxon>
        <taxon>Magnoliopsida</taxon>
        <taxon>Liliopsida</taxon>
        <taxon>Poales</taxon>
        <taxon>Poaceae</taxon>
        <taxon>BOP clade</taxon>
        <taxon>Pooideae</taxon>
        <taxon>Triticodae</taxon>
        <taxon>Triticeae</taxon>
        <taxon>Triticinae</taxon>
        <taxon>Aegilops</taxon>
    </lineage>
</organism>
<evidence type="ECO:0000313" key="10">
    <source>
        <dbReference type="Proteomes" id="UP000015105"/>
    </source>
</evidence>
<dbReference type="PROSITE" id="PS51775">
    <property type="entry name" value="GTD_BINDING"/>
    <property type="match status" value="1"/>
</dbReference>
<accession>A0A453LUV9</accession>
<dbReference type="EnsemblPlants" id="AET5Gv20925000.10">
    <property type="protein sequence ID" value="AET5Gv20925000.10"/>
    <property type="gene ID" value="AET5Gv20925000"/>
</dbReference>
<dbReference type="GO" id="GO:0080115">
    <property type="term" value="F:myosin XI tail binding"/>
    <property type="evidence" value="ECO:0007669"/>
    <property type="project" value="UniProtKB-ARBA"/>
</dbReference>
<dbReference type="PANTHER" id="PTHR31422:SF17">
    <property type="entry name" value="OS08G0269000 PROTEIN"/>
    <property type="match status" value="1"/>
</dbReference>
<reference evidence="10" key="2">
    <citation type="journal article" date="2017" name="Nat. Plants">
        <title>The Aegilops tauschii genome reveals multiple impacts of transposons.</title>
        <authorList>
            <person name="Zhao G."/>
            <person name="Zou C."/>
            <person name="Li K."/>
            <person name="Wang K."/>
            <person name="Li T."/>
            <person name="Gao L."/>
            <person name="Zhang X."/>
            <person name="Wang H."/>
            <person name="Yang Z."/>
            <person name="Liu X."/>
            <person name="Jiang W."/>
            <person name="Mao L."/>
            <person name="Kong X."/>
            <person name="Jiao Y."/>
            <person name="Jia J."/>
        </authorList>
    </citation>
    <scope>NUCLEOTIDE SEQUENCE [LARGE SCALE GENOMIC DNA]</scope>
    <source>
        <strain evidence="10">cv. AL8/78</strain>
    </source>
</reference>
<dbReference type="Gramene" id="AET5Gv20925000.7">
    <property type="protein sequence ID" value="AET5Gv20925000.7"/>
    <property type="gene ID" value="AET5Gv20925000"/>
</dbReference>
<evidence type="ECO:0000256" key="3">
    <source>
        <dbReference type="ARBA" id="ARBA00022989"/>
    </source>
</evidence>
<dbReference type="Pfam" id="PF04576">
    <property type="entry name" value="Zein-binding"/>
    <property type="match status" value="1"/>
</dbReference>
<reference evidence="9" key="4">
    <citation type="submission" date="2019-03" db="UniProtKB">
        <authorList>
            <consortium name="EnsemblPlants"/>
        </authorList>
    </citation>
    <scope>IDENTIFICATION</scope>
</reference>
<evidence type="ECO:0000256" key="4">
    <source>
        <dbReference type="ARBA" id="ARBA00023136"/>
    </source>
</evidence>
<dbReference type="OrthoDB" id="1933744at2759"/>
<protein>
    <recommendedName>
        <fullName evidence="8">GTD-binding domain-containing protein</fullName>
    </recommendedName>
</protein>
<reference evidence="10" key="1">
    <citation type="journal article" date="2014" name="Science">
        <title>Ancient hybridizations among the ancestral genomes of bread wheat.</title>
        <authorList>
            <consortium name="International Wheat Genome Sequencing Consortium,"/>
            <person name="Marcussen T."/>
            <person name="Sandve S.R."/>
            <person name="Heier L."/>
            <person name="Spannagl M."/>
            <person name="Pfeifer M."/>
            <person name="Jakobsen K.S."/>
            <person name="Wulff B.B."/>
            <person name="Steuernagel B."/>
            <person name="Mayer K.F."/>
            <person name="Olsen O.A."/>
        </authorList>
    </citation>
    <scope>NUCLEOTIDE SEQUENCE [LARGE SCALE GENOMIC DNA]</scope>
    <source>
        <strain evidence="10">cv. AL8/78</strain>
    </source>
</reference>
<feature type="coiled-coil region" evidence="5">
    <location>
        <begin position="11"/>
        <end position="38"/>
    </location>
</feature>
<evidence type="ECO:0000259" key="8">
    <source>
        <dbReference type="PROSITE" id="PS51775"/>
    </source>
</evidence>
<evidence type="ECO:0000256" key="2">
    <source>
        <dbReference type="ARBA" id="ARBA00022692"/>
    </source>
</evidence>
<reference evidence="9" key="5">
    <citation type="journal article" date="2021" name="G3 (Bethesda)">
        <title>Aegilops tauschii genome assembly Aet v5.0 features greater sequence contiguity and improved annotation.</title>
        <authorList>
            <person name="Wang L."/>
            <person name="Zhu T."/>
            <person name="Rodriguez J.C."/>
            <person name="Deal K.R."/>
            <person name="Dubcovsky J."/>
            <person name="McGuire P.E."/>
            <person name="Lux T."/>
            <person name="Spannagl M."/>
            <person name="Mayer K.F.X."/>
            <person name="Baldrich P."/>
            <person name="Meyers B.C."/>
            <person name="Huo N."/>
            <person name="Gu Y.Q."/>
            <person name="Zhou H."/>
            <person name="Devos K.M."/>
            <person name="Bennetzen J.L."/>
            <person name="Unver T."/>
            <person name="Budak H."/>
            <person name="Gulick P.J."/>
            <person name="Galiba G."/>
            <person name="Kalapos B."/>
            <person name="Nelson D.R."/>
            <person name="Li P."/>
            <person name="You F.M."/>
            <person name="Luo M.C."/>
            <person name="Dvorak J."/>
        </authorList>
    </citation>
    <scope>NUCLEOTIDE SEQUENCE [LARGE SCALE GENOMIC DNA]</scope>
    <source>
        <strain evidence="9">cv. AL8/78</strain>
    </source>
</reference>
<dbReference type="InterPro" id="IPR007656">
    <property type="entry name" value="GTD-bd"/>
</dbReference>
<keyword evidence="2 7" id="KW-0812">Transmembrane</keyword>
<feature type="transmembrane region" description="Helical" evidence="7">
    <location>
        <begin position="396"/>
        <end position="413"/>
    </location>
</feature>
<dbReference type="EnsemblPlants" id="AET5Gv20925000.8">
    <property type="protein sequence ID" value="AET5Gv20925000.8"/>
    <property type="gene ID" value="AET5Gv20925000"/>
</dbReference>
<dbReference type="Proteomes" id="UP000015105">
    <property type="component" value="Chromosome 5D"/>
</dbReference>
<dbReference type="AlphaFoldDB" id="A0A453LUV9"/>
<feature type="compositionally biased region" description="Basic and acidic residues" evidence="6">
    <location>
        <begin position="260"/>
        <end position="275"/>
    </location>
</feature>
<dbReference type="PANTHER" id="PTHR31422">
    <property type="entry name" value="BNAANNG28530D PROTEIN"/>
    <property type="match status" value="1"/>
</dbReference>
<feature type="domain" description="GTD-binding" evidence="8">
    <location>
        <begin position="9"/>
        <end position="108"/>
    </location>
</feature>
<dbReference type="KEGG" id="ats:109780204"/>
<dbReference type="EnsemblPlants" id="AET5Gv20925000.7">
    <property type="protein sequence ID" value="AET5Gv20925000.7"/>
    <property type="gene ID" value="AET5Gv20925000"/>
</dbReference>
<evidence type="ECO:0000256" key="6">
    <source>
        <dbReference type="SAM" id="MobiDB-lite"/>
    </source>
</evidence>
<dbReference type="GO" id="GO:0016020">
    <property type="term" value="C:membrane"/>
    <property type="evidence" value="ECO:0007669"/>
    <property type="project" value="UniProtKB-SubCell"/>
</dbReference>
<dbReference type="GeneID" id="109780204"/>
<name>A0A453LUV9_AEGTS</name>